<evidence type="ECO:0000313" key="3">
    <source>
        <dbReference type="Proteomes" id="UP000037035"/>
    </source>
</evidence>
<reference evidence="2 3" key="1">
    <citation type="submission" date="2015-08" db="EMBL/GenBank/DDBJ databases">
        <title>Next Generation Sequencing and Analysis of the Genome of Puccinia sorghi L Schw, the Causal Agent of Maize Common Rust.</title>
        <authorList>
            <person name="Rochi L."/>
            <person name="Burguener G."/>
            <person name="Darino M."/>
            <person name="Turjanski A."/>
            <person name="Kreff E."/>
            <person name="Dieguez M.J."/>
            <person name="Sacco F."/>
        </authorList>
    </citation>
    <scope>NUCLEOTIDE SEQUENCE [LARGE SCALE GENOMIC DNA]</scope>
    <source>
        <strain evidence="2 3">RO10H11247</strain>
    </source>
</reference>
<dbReference type="AlphaFoldDB" id="A0A0L6VNY4"/>
<dbReference type="STRING" id="27349.A0A0L6VNY4"/>
<feature type="region of interest" description="Disordered" evidence="1">
    <location>
        <begin position="93"/>
        <end position="117"/>
    </location>
</feature>
<dbReference type="EMBL" id="LAVV01003021">
    <property type="protein sequence ID" value="KNZ62426.1"/>
    <property type="molecule type" value="Genomic_DNA"/>
</dbReference>
<keyword evidence="3" id="KW-1185">Reference proteome</keyword>
<name>A0A0L6VNY4_9BASI</name>
<feature type="compositionally biased region" description="Polar residues" evidence="1">
    <location>
        <begin position="27"/>
        <end position="46"/>
    </location>
</feature>
<proteinExistence type="predicted"/>
<dbReference type="Proteomes" id="UP000037035">
    <property type="component" value="Unassembled WGS sequence"/>
</dbReference>
<protein>
    <submittedName>
        <fullName evidence="2">Uncharacterized protein</fullName>
    </submittedName>
</protein>
<evidence type="ECO:0000256" key="1">
    <source>
        <dbReference type="SAM" id="MobiDB-lite"/>
    </source>
</evidence>
<sequence>MPLISKVPESASSTTTATMDSIAFASPSPQTPTLGGSANNQPNRQPLTFLKPFGYTGSPKALIRKPSMPHPLTQVRLIDSLSTIANEFHSNLSLSPIRRPPAPTPQHFDAPANDHDLTVDNQHSEISQTPVSVFPGMARQLRHDFEQLTGAPTHHGQP</sequence>
<gene>
    <name evidence="2" type="ORF">VP01_1271g8</name>
</gene>
<dbReference type="VEuPathDB" id="FungiDB:VP01_1271g8"/>
<organism evidence="2 3">
    <name type="scientific">Puccinia sorghi</name>
    <dbReference type="NCBI Taxonomy" id="27349"/>
    <lineage>
        <taxon>Eukaryota</taxon>
        <taxon>Fungi</taxon>
        <taxon>Dikarya</taxon>
        <taxon>Basidiomycota</taxon>
        <taxon>Pucciniomycotina</taxon>
        <taxon>Pucciniomycetes</taxon>
        <taxon>Pucciniales</taxon>
        <taxon>Pucciniaceae</taxon>
        <taxon>Puccinia</taxon>
    </lineage>
</organism>
<comment type="caution">
    <text evidence="2">The sequence shown here is derived from an EMBL/GenBank/DDBJ whole genome shotgun (WGS) entry which is preliminary data.</text>
</comment>
<feature type="region of interest" description="Disordered" evidence="1">
    <location>
        <begin position="1"/>
        <end position="47"/>
    </location>
</feature>
<evidence type="ECO:0000313" key="2">
    <source>
        <dbReference type="EMBL" id="KNZ62426.1"/>
    </source>
</evidence>
<accession>A0A0L6VNY4</accession>